<proteinExistence type="predicted"/>
<sequence>MPARITYLHTPTPTTTPPPRAPLTLEIHNAFLPNTSPLVIPLTPKRKIYEHLKKYCNAYDKQLRYDWDFVYWYPDPTPENPEHESGVVVNSMTDAGMLGFAEQGVVVLEVREGRKRVIEDMEGMGVDEGQEGEEGDEVERVEELDVGTPYEGTPQEVAALLAKLEELKRQVQEKDMVILEKERKLKEWGDEVDNEYQTLWDEKEELVKENAELRAWIMERHGSDGAEDERVEEGEQVHGEEEEDVQMTEEDDAVVNDHNSAHGMDDEQQLQHPESHVGSTATNLGKATDGQYVMEEDIMDKDTMNNKLRAYFANLPDITAQAPLPGYHFNEKDGDHNNEDSLFVSAQNNMTNQEPDAHTEEQMGNDDEDSLFVWDPNSVNQAPDCQFEEGDNDELERLMREALMQDF</sequence>
<gene>
    <name evidence="3" type="ORF">M011DRAFT_503588</name>
</gene>
<keyword evidence="1" id="KW-0175">Coiled coil</keyword>
<accession>A0A6A6VLB6</accession>
<feature type="region of interest" description="Disordered" evidence="2">
    <location>
        <begin position="354"/>
        <end position="389"/>
    </location>
</feature>
<reference evidence="3" key="1">
    <citation type="journal article" date="2020" name="Stud. Mycol.">
        <title>101 Dothideomycetes genomes: a test case for predicting lifestyles and emergence of pathogens.</title>
        <authorList>
            <person name="Haridas S."/>
            <person name="Albert R."/>
            <person name="Binder M."/>
            <person name="Bloem J."/>
            <person name="Labutti K."/>
            <person name="Salamov A."/>
            <person name="Andreopoulos B."/>
            <person name="Baker S."/>
            <person name="Barry K."/>
            <person name="Bills G."/>
            <person name="Bluhm B."/>
            <person name="Cannon C."/>
            <person name="Castanera R."/>
            <person name="Culley D."/>
            <person name="Daum C."/>
            <person name="Ezra D."/>
            <person name="Gonzalez J."/>
            <person name="Henrissat B."/>
            <person name="Kuo A."/>
            <person name="Liang C."/>
            <person name="Lipzen A."/>
            <person name="Lutzoni F."/>
            <person name="Magnuson J."/>
            <person name="Mondo S."/>
            <person name="Nolan M."/>
            <person name="Ohm R."/>
            <person name="Pangilinan J."/>
            <person name="Park H.-J."/>
            <person name="Ramirez L."/>
            <person name="Alfaro M."/>
            <person name="Sun H."/>
            <person name="Tritt A."/>
            <person name="Yoshinaga Y."/>
            <person name="Zwiers L.-H."/>
            <person name="Turgeon B."/>
            <person name="Goodwin S."/>
            <person name="Spatafora J."/>
            <person name="Crous P."/>
            <person name="Grigoriev I."/>
        </authorList>
    </citation>
    <scope>NUCLEOTIDE SEQUENCE</scope>
    <source>
        <strain evidence="3">CBS 119925</strain>
    </source>
</reference>
<dbReference type="AlphaFoldDB" id="A0A6A6VLB6"/>
<evidence type="ECO:0000313" key="3">
    <source>
        <dbReference type="EMBL" id="KAF2751365.1"/>
    </source>
</evidence>
<dbReference type="EMBL" id="MU006562">
    <property type="protein sequence ID" value="KAF2751365.1"/>
    <property type="molecule type" value="Genomic_DNA"/>
</dbReference>
<keyword evidence="4" id="KW-1185">Reference proteome</keyword>
<dbReference type="Proteomes" id="UP000799440">
    <property type="component" value="Unassembled WGS sequence"/>
</dbReference>
<feature type="coiled-coil region" evidence="1">
    <location>
        <begin position="157"/>
        <end position="184"/>
    </location>
</feature>
<organism evidence="3 4">
    <name type="scientific">Sporormia fimetaria CBS 119925</name>
    <dbReference type="NCBI Taxonomy" id="1340428"/>
    <lineage>
        <taxon>Eukaryota</taxon>
        <taxon>Fungi</taxon>
        <taxon>Dikarya</taxon>
        <taxon>Ascomycota</taxon>
        <taxon>Pezizomycotina</taxon>
        <taxon>Dothideomycetes</taxon>
        <taxon>Pleosporomycetidae</taxon>
        <taxon>Pleosporales</taxon>
        <taxon>Sporormiaceae</taxon>
        <taxon>Sporormia</taxon>
    </lineage>
</organism>
<protein>
    <submittedName>
        <fullName evidence="3">Uncharacterized protein</fullName>
    </submittedName>
</protein>
<feature type="region of interest" description="Disordered" evidence="2">
    <location>
        <begin position="221"/>
        <end position="248"/>
    </location>
</feature>
<evidence type="ECO:0000256" key="1">
    <source>
        <dbReference type="SAM" id="Coils"/>
    </source>
</evidence>
<evidence type="ECO:0000256" key="2">
    <source>
        <dbReference type="SAM" id="MobiDB-lite"/>
    </source>
</evidence>
<evidence type="ECO:0000313" key="4">
    <source>
        <dbReference type="Proteomes" id="UP000799440"/>
    </source>
</evidence>
<name>A0A6A6VLB6_9PLEO</name>
<dbReference type="OrthoDB" id="3799995at2759"/>